<dbReference type="InterPro" id="IPR014030">
    <property type="entry name" value="Ketoacyl_synth_N"/>
</dbReference>
<dbReference type="CDD" id="cd08953">
    <property type="entry name" value="KR_2_SDR_x"/>
    <property type="match status" value="2"/>
</dbReference>
<dbReference type="GO" id="GO:0016874">
    <property type="term" value="F:ligase activity"/>
    <property type="evidence" value="ECO:0007669"/>
    <property type="project" value="UniProtKB-KW"/>
</dbReference>
<dbReference type="InterPro" id="IPR036291">
    <property type="entry name" value="NAD(P)-bd_dom_sf"/>
</dbReference>
<dbReference type="Pfam" id="PF22336">
    <property type="entry name" value="RhiE-like_linker"/>
    <property type="match status" value="3"/>
</dbReference>
<dbReference type="GO" id="GO:0006633">
    <property type="term" value="P:fatty acid biosynthetic process"/>
    <property type="evidence" value="ECO:0007669"/>
    <property type="project" value="UniProtKB-UniPathway"/>
</dbReference>
<evidence type="ECO:0000259" key="16">
    <source>
        <dbReference type="PROSITE" id="PS50075"/>
    </source>
</evidence>
<dbReference type="InterPro" id="IPR000873">
    <property type="entry name" value="AMP-dep_synth/lig_dom"/>
</dbReference>
<dbReference type="Gene3D" id="3.30.300.30">
    <property type="match status" value="3"/>
</dbReference>
<dbReference type="Pfam" id="PF21089">
    <property type="entry name" value="PKS_DH_N"/>
    <property type="match status" value="2"/>
</dbReference>
<dbReference type="Gene3D" id="3.40.50.720">
    <property type="entry name" value="NAD(P)-binding Rossmann-like Domain"/>
    <property type="match status" value="2"/>
</dbReference>
<organism evidence="19 20">
    <name type="scientific">Dyella choica</name>
    <dbReference type="NCBI Taxonomy" id="1927959"/>
    <lineage>
        <taxon>Bacteria</taxon>
        <taxon>Pseudomonadati</taxon>
        <taxon>Pseudomonadota</taxon>
        <taxon>Gammaproteobacteria</taxon>
        <taxon>Lysobacterales</taxon>
        <taxon>Rhodanobacteraceae</taxon>
        <taxon>Dyella</taxon>
    </lineage>
</organism>
<dbReference type="InterPro" id="IPR049552">
    <property type="entry name" value="PKS_DH_N"/>
</dbReference>
<feature type="domain" description="Ketosynthase family 3 (KS3)" evidence="17">
    <location>
        <begin position="1484"/>
        <end position="1917"/>
    </location>
</feature>
<evidence type="ECO:0000259" key="18">
    <source>
        <dbReference type="PROSITE" id="PS52019"/>
    </source>
</evidence>
<feature type="domain" description="Ketosynthase family 3 (KS3)" evidence="17">
    <location>
        <begin position="2974"/>
        <end position="3393"/>
    </location>
</feature>
<feature type="domain" description="Carrier" evidence="16">
    <location>
        <begin position="1347"/>
        <end position="1423"/>
    </location>
</feature>
<dbReference type="InterPro" id="IPR016039">
    <property type="entry name" value="Thiolase-like"/>
</dbReference>
<comment type="cofactor">
    <cofactor evidence="1">
        <name>pantetheine 4'-phosphate</name>
        <dbReference type="ChEBI" id="CHEBI:47942"/>
    </cofactor>
</comment>
<evidence type="ECO:0000256" key="10">
    <source>
        <dbReference type="ARBA" id="ARBA00022598"/>
    </source>
</evidence>
<dbReference type="Pfam" id="PF00501">
    <property type="entry name" value="AMP-binding"/>
    <property type="match status" value="3"/>
</dbReference>
<evidence type="ECO:0000256" key="6">
    <source>
        <dbReference type="ARBA" id="ARBA00006484"/>
    </source>
</evidence>
<dbReference type="FunFam" id="3.30.300.30:FF:000010">
    <property type="entry name" value="Enterobactin synthetase component F"/>
    <property type="match status" value="3"/>
</dbReference>
<dbReference type="InterPro" id="IPR009081">
    <property type="entry name" value="PP-bd_ACP"/>
</dbReference>
<dbReference type="SUPFAM" id="SSF56801">
    <property type="entry name" value="Acetyl-CoA synthetase-like"/>
    <property type="match status" value="3"/>
</dbReference>
<dbReference type="Pfam" id="PF08659">
    <property type="entry name" value="KR"/>
    <property type="match status" value="2"/>
</dbReference>
<dbReference type="FunFam" id="3.30.559.30:FF:000001">
    <property type="entry name" value="Non-ribosomal peptide synthetase"/>
    <property type="match status" value="2"/>
</dbReference>
<dbReference type="InterPro" id="IPR001242">
    <property type="entry name" value="Condensation_dom"/>
</dbReference>
<dbReference type="InterPro" id="IPR029058">
    <property type="entry name" value="AB_hydrolase_fold"/>
</dbReference>
<evidence type="ECO:0000256" key="9">
    <source>
        <dbReference type="ARBA" id="ARBA00022553"/>
    </source>
</evidence>
<dbReference type="Pfam" id="PF00975">
    <property type="entry name" value="Thioesterase"/>
    <property type="match status" value="1"/>
</dbReference>
<dbReference type="CDD" id="cd19531">
    <property type="entry name" value="LCL_NRPS-like"/>
    <property type="match status" value="2"/>
</dbReference>
<evidence type="ECO:0000256" key="8">
    <source>
        <dbReference type="ARBA" id="ARBA00022490"/>
    </source>
</evidence>
<dbReference type="Pfam" id="PF13193">
    <property type="entry name" value="AMP-binding_C"/>
    <property type="match status" value="2"/>
</dbReference>
<dbReference type="Gene3D" id="3.30.559.10">
    <property type="entry name" value="Chloramphenicol acetyltransferase-like domain"/>
    <property type="match status" value="3"/>
</dbReference>
<dbReference type="PANTHER" id="PTHR45527:SF14">
    <property type="entry name" value="PLIPASTATIN SYNTHASE SUBUNIT B"/>
    <property type="match status" value="1"/>
</dbReference>
<dbReference type="Gene3D" id="2.30.38.10">
    <property type="entry name" value="Luciferase, Domain 3"/>
    <property type="match status" value="2"/>
</dbReference>
<dbReference type="CDD" id="cd12115">
    <property type="entry name" value="A_NRPS_Sfm_like"/>
    <property type="match status" value="2"/>
</dbReference>
<dbReference type="PANTHER" id="PTHR45527">
    <property type="entry name" value="NONRIBOSOMAL PEPTIDE SYNTHETASE"/>
    <property type="match status" value="1"/>
</dbReference>
<dbReference type="Gene3D" id="3.40.50.1820">
    <property type="entry name" value="alpha/beta hydrolase"/>
    <property type="match status" value="2"/>
</dbReference>
<dbReference type="SMART" id="SM00825">
    <property type="entry name" value="PKS_KS"/>
    <property type="match status" value="3"/>
</dbReference>
<evidence type="ECO:0000256" key="15">
    <source>
        <dbReference type="PROSITE-ProRule" id="PRU01363"/>
    </source>
</evidence>
<dbReference type="InterPro" id="IPR057326">
    <property type="entry name" value="KR_dom"/>
</dbReference>
<comment type="pathway">
    <text evidence="4">Lipid metabolism; fatty acid biosynthesis.</text>
</comment>
<dbReference type="FunFam" id="3.40.50.980:FF:000002">
    <property type="entry name" value="Enterobactin synthetase component F"/>
    <property type="match status" value="1"/>
</dbReference>
<feature type="active site" description="Proton acceptor; for dehydratase activity" evidence="15">
    <location>
        <position position="2132"/>
    </location>
</feature>
<dbReference type="PROSITE" id="PS00606">
    <property type="entry name" value="KS3_1"/>
    <property type="match status" value="2"/>
</dbReference>
<feature type="domain" description="Carrier" evidence="16">
    <location>
        <begin position="2836"/>
        <end position="2913"/>
    </location>
</feature>
<evidence type="ECO:0000256" key="1">
    <source>
        <dbReference type="ARBA" id="ARBA00001957"/>
    </source>
</evidence>
<dbReference type="InterPro" id="IPR020807">
    <property type="entry name" value="PKS_DH"/>
</dbReference>
<dbReference type="PROSITE" id="PS00455">
    <property type="entry name" value="AMP_BINDING"/>
    <property type="match status" value="3"/>
</dbReference>
<feature type="domain" description="Carrier" evidence="16">
    <location>
        <begin position="6811"/>
        <end position="6886"/>
    </location>
</feature>
<reference evidence="19 20" key="1">
    <citation type="submission" date="2018-12" db="EMBL/GenBank/DDBJ databases">
        <title>Dyella dinghuensis sp. nov. DHOA06 and Dyella choica sp. nov. 4M-K27, isolated from forest soil.</title>
        <authorList>
            <person name="Qiu L.-H."/>
            <person name="Gao Z.-H."/>
        </authorList>
    </citation>
    <scope>NUCLEOTIDE SEQUENCE [LARGE SCALE GENOMIC DNA]</scope>
    <source>
        <strain evidence="19 20">4M-K27</strain>
    </source>
</reference>
<dbReference type="InterPro" id="IPR020806">
    <property type="entry name" value="PKS_PP-bd"/>
</dbReference>
<name>A0A432M9Q1_9GAMM</name>
<evidence type="ECO:0000256" key="12">
    <source>
        <dbReference type="ARBA" id="ARBA00022737"/>
    </source>
</evidence>
<proteinExistence type="inferred from homology"/>
<dbReference type="InterPro" id="IPR006162">
    <property type="entry name" value="Ppantetheine_attach_site"/>
</dbReference>
<dbReference type="FunFam" id="3.40.50.980:FF:000001">
    <property type="entry name" value="Non-ribosomal peptide synthetase"/>
    <property type="match status" value="3"/>
</dbReference>
<keyword evidence="20" id="KW-1185">Reference proteome</keyword>
<dbReference type="GO" id="GO:0005829">
    <property type="term" value="C:cytosol"/>
    <property type="evidence" value="ECO:0007669"/>
    <property type="project" value="TreeGrafter"/>
</dbReference>
<evidence type="ECO:0000256" key="3">
    <source>
        <dbReference type="ARBA" id="ARBA00004792"/>
    </source>
</evidence>
<evidence type="ECO:0000256" key="14">
    <source>
        <dbReference type="ARBA" id="ARBA00054155"/>
    </source>
</evidence>
<dbReference type="SUPFAM" id="SSF47336">
    <property type="entry name" value="ACP-like"/>
    <property type="match status" value="6"/>
</dbReference>
<dbReference type="Pfam" id="PF00668">
    <property type="entry name" value="Condensation"/>
    <property type="match status" value="3"/>
</dbReference>
<dbReference type="SMART" id="SM00823">
    <property type="entry name" value="PKS_PP"/>
    <property type="match status" value="6"/>
</dbReference>
<dbReference type="PROSITE" id="PS00012">
    <property type="entry name" value="PHOSPHOPANTETHEINE"/>
    <property type="match status" value="5"/>
</dbReference>
<feature type="domain" description="PKS/mFAS DH" evidence="18">
    <location>
        <begin position="634"/>
        <end position="915"/>
    </location>
</feature>
<feature type="active site" description="Proton donor; for dehydratase activity" evidence="15">
    <location>
        <position position="831"/>
    </location>
</feature>
<dbReference type="InterPro" id="IPR010071">
    <property type="entry name" value="AA_adenyl_dom"/>
</dbReference>
<feature type="domain" description="PKS/mFAS DH" evidence="18">
    <location>
        <begin position="2103"/>
        <end position="2386"/>
    </location>
</feature>
<dbReference type="SMART" id="SM01294">
    <property type="entry name" value="PKS_PP_betabranch"/>
    <property type="match status" value="1"/>
</dbReference>
<dbReference type="Pfam" id="PF00550">
    <property type="entry name" value="PP-binding"/>
    <property type="match status" value="6"/>
</dbReference>
<dbReference type="Pfam" id="PF14765">
    <property type="entry name" value="PS-DH"/>
    <property type="match status" value="2"/>
</dbReference>
<dbReference type="InterPro" id="IPR020841">
    <property type="entry name" value="PKS_Beta-ketoAc_synthase_dom"/>
</dbReference>
<evidence type="ECO:0000313" key="20">
    <source>
        <dbReference type="Proteomes" id="UP000274358"/>
    </source>
</evidence>
<dbReference type="InterPro" id="IPR049900">
    <property type="entry name" value="PKS_mFAS_DH"/>
</dbReference>
<feature type="region of interest" description="C-terminal hotdog fold" evidence="15">
    <location>
        <begin position="2237"/>
        <end position="2386"/>
    </location>
</feature>
<dbReference type="SUPFAM" id="SSF51735">
    <property type="entry name" value="NAD(P)-binding Rossmann-fold domains"/>
    <property type="match status" value="3"/>
</dbReference>
<dbReference type="Gene3D" id="3.40.47.10">
    <property type="match status" value="3"/>
</dbReference>
<dbReference type="FunFam" id="3.30.559.10:FF:000012">
    <property type="entry name" value="Non-ribosomal peptide synthetase"/>
    <property type="match status" value="2"/>
</dbReference>
<comment type="similarity">
    <text evidence="6">Belongs to the short-chain dehydrogenases/reductases (SDR) family.</text>
</comment>
<dbReference type="NCBIfam" id="NF003417">
    <property type="entry name" value="PRK04813.1"/>
    <property type="match status" value="3"/>
</dbReference>
<dbReference type="SMART" id="SM00826">
    <property type="entry name" value="PKS_DH"/>
    <property type="match status" value="2"/>
</dbReference>
<dbReference type="InterPro" id="IPR020845">
    <property type="entry name" value="AMP-binding_CS"/>
</dbReference>
<dbReference type="InterPro" id="IPR045851">
    <property type="entry name" value="AMP-bd_C_sf"/>
</dbReference>
<keyword evidence="13" id="KW-0175">Coiled coil</keyword>
<dbReference type="Gene3D" id="3.30.559.30">
    <property type="entry name" value="Nonribosomal peptide synthetase, condensation domain"/>
    <property type="match status" value="3"/>
</dbReference>
<dbReference type="InterPro" id="IPR049551">
    <property type="entry name" value="PKS_DH_C"/>
</dbReference>
<dbReference type="InterPro" id="IPR042104">
    <property type="entry name" value="PKS_dehydratase_sf"/>
</dbReference>
<feature type="active site" description="Proton donor; for dehydratase activity" evidence="15">
    <location>
        <position position="2297"/>
    </location>
</feature>
<dbReference type="GO" id="GO:0031177">
    <property type="term" value="F:phosphopantetheine binding"/>
    <property type="evidence" value="ECO:0007669"/>
    <property type="project" value="InterPro"/>
</dbReference>
<dbReference type="InterPro" id="IPR018201">
    <property type="entry name" value="Ketoacyl_synth_AS"/>
</dbReference>
<keyword evidence="11" id="KW-0808">Transferase</keyword>
<accession>A0A432M9Q1</accession>
<dbReference type="RefSeq" id="WP_126683362.1">
    <property type="nucleotide sequence ID" value="NZ_RYYV01000002.1"/>
</dbReference>
<dbReference type="Pfam" id="PF02801">
    <property type="entry name" value="Ketoacyl-synt_C"/>
    <property type="match status" value="3"/>
</dbReference>
<dbReference type="InterPro" id="IPR013968">
    <property type="entry name" value="PKS_KR"/>
</dbReference>
<dbReference type="CDD" id="cd19544">
    <property type="entry name" value="E-C_NRPS"/>
    <property type="match status" value="1"/>
</dbReference>
<dbReference type="InterPro" id="IPR025110">
    <property type="entry name" value="AMP-bd_C"/>
</dbReference>
<feature type="region of interest" description="N-terminal hotdog fold" evidence="15">
    <location>
        <begin position="2103"/>
        <end position="2223"/>
    </location>
</feature>
<dbReference type="FunFam" id="3.40.50.12780:FF:000012">
    <property type="entry name" value="Non-ribosomal peptide synthetase"/>
    <property type="match status" value="3"/>
</dbReference>
<dbReference type="NCBIfam" id="TIGR01733">
    <property type="entry name" value="AA-adenyl-dom"/>
    <property type="match status" value="3"/>
</dbReference>
<dbReference type="SUPFAM" id="SSF53474">
    <property type="entry name" value="alpha/beta-Hydrolases"/>
    <property type="match status" value="1"/>
</dbReference>
<dbReference type="InterPro" id="IPR054514">
    <property type="entry name" value="RhiE-like_linker"/>
</dbReference>
<evidence type="ECO:0000256" key="5">
    <source>
        <dbReference type="ARBA" id="ARBA00006432"/>
    </source>
</evidence>
<keyword evidence="10" id="KW-0436">Ligase</keyword>
<dbReference type="InterPro" id="IPR001031">
    <property type="entry name" value="Thioesterase"/>
</dbReference>
<comment type="pathway">
    <text evidence="3">Antibiotic biosynthesis.</text>
</comment>
<evidence type="ECO:0000256" key="7">
    <source>
        <dbReference type="ARBA" id="ARBA00022450"/>
    </source>
</evidence>
<dbReference type="EMBL" id="RYYV01000002">
    <property type="protein sequence ID" value="RUL78905.1"/>
    <property type="molecule type" value="Genomic_DNA"/>
</dbReference>
<feature type="domain" description="Carrier" evidence="16">
    <location>
        <begin position="4682"/>
        <end position="4756"/>
    </location>
</feature>
<protein>
    <submittedName>
        <fullName evidence="19">Amino acid adenylation domain-containing protein</fullName>
    </submittedName>
</protein>
<dbReference type="CDD" id="cd00833">
    <property type="entry name" value="PKS"/>
    <property type="match status" value="3"/>
</dbReference>
<dbReference type="GO" id="GO:0004315">
    <property type="term" value="F:3-oxoacyl-[acyl-carrier-protein] synthase activity"/>
    <property type="evidence" value="ECO:0007669"/>
    <property type="project" value="InterPro"/>
</dbReference>
<dbReference type="SUPFAM" id="SSF52777">
    <property type="entry name" value="CoA-dependent acyltransferases"/>
    <property type="match status" value="6"/>
</dbReference>
<comment type="function">
    <text evidence="14">Involved in production of the polyketide antibiotic thailandamide.</text>
</comment>
<evidence type="ECO:0000256" key="13">
    <source>
        <dbReference type="ARBA" id="ARBA00023054"/>
    </source>
</evidence>
<dbReference type="Gene3D" id="1.10.1240.100">
    <property type="match status" value="3"/>
</dbReference>
<dbReference type="InterPro" id="IPR042099">
    <property type="entry name" value="ANL_N_sf"/>
</dbReference>
<dbReference type="SMART" id="SM00822">
    <property type="entry name" value="PKS_KR"/>
    <property type="match status" value="2"/>
</dbReference>
<dbReference type="Gene3D" id="3.40.50.12780">
    <property type="entry name" value="N-terminal domain of ligase-like"/>
    <property type="match status" value="1"/>
</dbReference>
<feature type="domain" description="Carrier" evidence="16">
    <location>
        <begin position="3600"/>
        <end position="3675"/>
    </location>
</feature>
<dbReference type="FunFam" id="1.10.1200.10:FF:000005">
    <property type="entry name" value="Nonribosomal peptide synthetase 1"/>
    <property type="match status" value="3"/>
</dbReference>
<keyword evidence="12" id="KW-0677">Repeat</keyword>
<dbReference type="SMART" id="SM00824">
    <property type="entry name" value="PKS_TE"/>
    <property type="match status" value="1"/>
</dbReference>
<dbReference type="PROSITE" id="PS50075">
    <property type="entry name" value="CARRIER"/>
    <property type="match status" value="6"/>
</dbReference>
<dbReference type="PROSITE" id="PS52019">
    <property type="entry name" value="PKS_MFAS_DH"/>
    <property type="match status" value="2"/>
</dbReference>
<evidence type="ECO:0000256" key="11">
    <source>
        <dbReference type="ARBA" id="ARBA00022679"/>
    </source>
</evidence>
<comment type="caution">
    <text evidence="19">The sequence shown here is derived from an EMBL/GenBank/DDBJ whole genome shotgun (WGS) entry which is preliminary data.</text>
</comment>
<evidence type="ECO:0000313" key="19">
    <source>
        <dbReference type="EMBL" id="RUL78905.1"/>
    </source>
</evidence>
<dbReference type="Pfam" id="PF00109">
    <property type="entry name" value="ketoacyl-synt"/>
    <property type="match status" value="3"/>
</dbReference>
<dbReference type="FunFam" id="3.40.47.10:FF:000019">
    <property type="entry name" value="Polyketide synthase type I"/>
    <property type="match status" value="2"/>
</dbReference>
<dbReference type="Gene3D" id="3.40.50.980">
    <property type="match status" value="4"/>
</dbReference>
<dbReference type="OrthoDB" id="9778690at2"/>
<feature type="region of interest" description="N-terminal hotdog fold" evidence="15">
    <location>
        <begin position="634"/>
        <end position="755"/>
    </location>
</feature>
<dbReference type="CDD" id="cd17643">
    <property type="entry name" value="A_NRPS_Cytc1-like"/>
    <property type="match status" value="1"/>
</dbReference>
<keyword evidence="7" id="KW-0596">Phosphopantetheine</keyword>
<evidence type="ECO:0000256" key="2">
    <source>
        <dbReference type="ARBA" id="ARBA00004496"/>
    </source>
</evidence>
<dbReference type="InterPro" id="IPR014031">
    <property type="entry name" value="Ketoacyl_synth_C"/>
</dbReference>
<dbReference type="Gene3D" id="1.10.1200.10">
    <property type="entry name" value="ACP-like"/>
    <property type="match status" value="5"/>
</dbReference>
<comment type="subcellular location">
    <subcellularLocation>
        <location evidence="2">Cytoplasm</location>
    </subcellularLocation>
</comment>
<dbReference type="Proteomes" id="UP000274358">
    <property type="component" value="Unassembled WGS sequence"/>
</dbReference>
<feature type="domain" description="Carrier" evidence="16">
    <location>
        <begin position="5756"/>
        <end position="5831"/>
    </location>
</feature>
<evidence type="ECO:0000256" key="4">
    <source>
        <dbReference type="ARBA" id="ARBA00005194"/>
    </source>
</evidence>
<dbReference type="UniPathway" id="UPA00094"/>
<dbReference type="Gene3D" id="3.10.129.110">
    <property type="entry name" value="Polyketide synthase dehydratase"/>
    <property type="match status" value="2"/>
</dbReference>
<dbReference type="InterPro" id="IPR036736">
    <property type="entry name" value="ACP-like_sf"/>
</dbReference>
<feature type="active site" description="Proton acceptor; for dehydratase activity" evidence="15">
    <location>
        <position position="663"/>
    </location>
</feature>
<evidence type="ECO:0000259" key="17">
    <source>
        <dbReference type="PROSITE" id="PS52004"/>
    </source>
</evidence>
<dbReference type="InterPro" id="IPR023213">
    <property type="entry name" value="CAT-like_dom_sf"/>
</dbReference>
<dbReference type="SUPFAM" id="SSF53901">
    <property type="entry name" value="Thiolase-like"/>
    <property type="match status" value="3"/>
</dbReference>
<comment type="similarity">
    <text evidence="5">Belongs to the ATP-dependent AMP-binding enzyme family.</text>
</comment>
<keyword evidence="9" id="KW-0597">Phosphoprotein</keyword>
<sequence>MSVQQLPGGEGLSRTNEAGDDSCLMAIVGMACRFPGAADYEQFWRNLRDGLSSIGEVPESRWDKEAFYSPDPQAKNKSISKWGGFVDAVEYFDADFFGVSAREAEVMDPQQRIMLEQAWACIEDAGYDPKGLSGTRTGVYIGVFNFDYEAHLSNALDAIEGHVSTGTHTALIPNRISHFLNLHGPSLPIDTACSSSLVALHEAAHAIRRGQCDQALVGGISVLCSPTHFISFSKTGMLSPDGSCKTFDERANGYVRGEGAAMLLIKPLANARRDNDRVVAVLRGSAINHGGRARTVTYPGSLAQSNVVAEALRDAAVPVDTVNYVEAHGTGTPKGDPIEVEGLKMAFSRVAAEQGVTLDEHSCGIGSVKTNVGHLESVAGLAGVIKTVLSMQHRSFPPLVHYQKLNPRISLADSPFFIVDQAQPWPARVDEAGAAIPRRAGISSFGFGGVNSHVIVEEYREPARVEIATEPALILLSAKTVAVLRQGARQLLNALASREERHYHLDELAYTLQVGRQAMAERLAFVADSLDAVRTQLAAWLEGDSTGAITGRVGAQTLTQLTEDSQSGDELALLLAERNLPELAKRWAAGHEIDWTRLYGASRPRRTALPTYPFAREKYWVEANGVKRDTPTLHPLVHQNTSHIAGLRFSSRFSGSEFFLADHVVKGARTLPGAAQLEMARGAVKLAMGWPDGSYRLRDVVWMRPVTKRADAVELDLALFPTPDGRIDFEIYSENDGGEPVVYTQGTVTKRVSEAVAPYQLEGFRSQCAHARLGADQIYAALNRVGLSYGPAHRALVELFVGEERALARIAMPYVLRMAEGGYVLHPSLLDAALQAAIGMREGDGSAGERSLVLPFALGELEVLAPCVPQMWAVIHRRATGAVQKFDLDLCDDQGVVCIRLKDFCVRAATLDDAGEPSRTALLHPHWREQPAAPVAAAPFARRVALFCGVDSTPMPGVECVDVDVEGDLARTYEDACCQLLEKLQELYRSKGRQLIQVVVPNEGEGMAWAGLGGMLRTAQRENPNLIGQLLAVGRHQDMAQALAENAGGDAAQVRYVDGRRMTMAWNELAPIADAPSPWKDHGVYLITGGAGGLGLIFAREIARQAKGATLILAARSPASEAVQADIRAIEQAGAFVRYRQVDVGDAAAVALLLRNIRDEFGGLNGIVHAAGVLRDGFIIKKTAQELREVLRAKVAGLVNLDLASREMALDSFICFASTSGALGNVGQADYAAANAFMDGYMQYRAEMVRQGLRVGRSLALDWPLWEAGGMQVDESTRQAMTRDTGLIPLRTQSSWAAYAQACASGMPQLLVAEGAIDRFKAHLAKGAPAVAPGATRSADPEGKTGDLQEKAVRYLVRQLAGTLKRPAHGIDAHAQMEAYGIDSILVMELTRALEEAFGTLSKTLLFEYQTIAALAGYFVQNHAGRLGELLGEAAPDASVATASETASAPPLVSPLKRRPRFGTQSPNFQSASVEASSAVASDHGAIAIIGLSGRYPQANDVESFWANLSGGKDSITEIPLERWDWRRYYDADRSKAGTTYSKWGGFLDEVDKFDPLFFNISPREAELMDPQERLFLECVHGALEDAGYTRESAATDGSVGVFVGVMYEEYQLYGAQAQARGQNVAVLNSAASVANRISYYCNFHGPSLALDTMCSSSLTAIHLACQSLRQGGCAVAVAGGVNVSIHPNKYLMLAQGKFISGKGRCESFGEGGEGYVPGEGVGAVLLKPLAQAVADGDHIYGVIRATAINHGGKTNGYTVPNPNAQAKVIEQALRDGGVDARAISYIEAHGTGTSLGDPIEIAGLSKAFGQWTQARQYCAIGSAKSNIGHCESAAGIAGVTKVLLQLKHRQLAPSLHSSVLNPNIDFTATPFVVQQTLAPWERPVVEKDGVTRTYPRIAGISSFGAGGANAHVVIEEYDAPVRTDVAQSGPALVVLSARNEEQLRQQVVQLSAFLEARKNDASLRLDELAYTLQVGREAMDERLGVAVHTLGELRSALAGYLAGEAEQQEIYRGQVKRTKEALSTLTGDEATNTLLSTWMAQGKQGKLLDLWVKGLPVAWKALYSQAPRRISLPTYPFARERYWLDVNAPQGAVNGATNTVLHPLLHRNTSDVSGLRFSTRLTGHEFYLADHVVRGSRILPGAAQLEMARCAAREAFGEDHGLQLRDIAWVRPVVVDADGLDLHIALYPEETGELPFEIYSDGEDGEPMVYSHGTAAVATLVASASLDLASLRSDCAAASLSASQCYALFEQMGLHYGPTFQGLAEISIGSSQLLARIVLPPTAPQEGYGMHPSLLDAALQATLGMQMDTTSGKVDTALMLPFALDALEMLRPSTSSMWVVVRPSVASKAGDAVRRLDLDLCDEQGAVCVRLRGLSLMPVLSTAVKPQPAARQAMSQASMQTLMFQPVWLARSVAKSTDAVYARHVILLGLDAAIERDLPDAICLRLPTDRDPARCFEAAAELLLEQLQAWSRQAGKLLLQIVVPDRGVHQTLRGLGGMLRTAALENSRVAGQLISVEPGQDVARALLENRGDDVQQVRYIDGKRQVAGWEEYSQATETPMPWKAGGVYLITGGAGGLGLIFARAIAGLARNPVLILTGRSASNERIQANLRQLETLGAVARYHAVDVADANALTELVRGIPEEFESLDGIIHSAGVLRDGYLVGKTSQQLREVLAAKVSGTLNLDEASRDIALDFFTCFSSIAGALGNPGQADYATGNAFMDAFVHYRSDLVAKGQRRGRTLSVNWPLWDEGGMQVDAATRAMLAQQLGMHALDSASGVASLQQALASGVSQLLVMAGDAARIREVLTGPSGQPAVPPVQAADEVVTVASMSAQPQPERLGRELVSMTSALIKVRVEDIDEDTSLSEYGFDSIMFAEFANALNQRYRLELKPTIFFEYPTLAGLAGHLVHEYPAIAQAQAGGANATAPATTAVSTKSMPVAVSAPISVTKRRTARGWNRPQKVATNAPASGQPFDVAIIGLSGRYPGASDVHRFWDNLVAGRNCISEVPPERWDSSKVFDPRRQQPGKTYTRWAGLVDDADSFDRLFFNITPQEARVISPQERLFMQEVYASIEDAGYTPETLCRSRKIGTYVGVLNEHYATGPRYWSIANRISYLLNFQGPSMAVDTACSSSLTAVHLAIESLRSGEIEVAIAGGVNLLVTPAHVIDLSSLEMLASGDKCKPFAADCDGFVDSEAVGALVLKPLQRAIDDGDHIYGVVKGSAINSGGKSHSYMTPNPNLQAQLVTDALQRAGIEPRTVSYIEAQGTGSSMGDPIEVAGLSKAFRSGTQDRQFCSIGSVKSNVGHSESASGFVGISKVLMQMKHRTLVPSLHAEVLNPNIDFADTPFFVQRALAEWKRPVLVIAGQQREVPRIAGVSSFGAGGANAHLVIEEYVAPPPVGWDAELRGPAMVVLSARDPRRLQEQVQRLAEAISPARISADVTLANLAYTLQVGREAMEERLALLVDSLDELRHKLAACAAGDADITGVYRGHAKRHAMAMLAGDEDIQLAVQAWVAKGKFTKLLELWVKGFGFDWNSLYEAGARARRPRRISLPTYPFARERYWTDVPYPEAPEVLATSFVRREVPVVDAPPVEASPSEPQAGPESTLLRLWQDLFGRASIEPDDDFFELGGHSLLATQLVSRIHIELGIELPVGAVFEAPSLKALAARLRLADAATGKPESLSSIHPVARDAALPLSFAQQRLWFLDQYEARRELYNLAASVRLSGQLDVNALSRTLNEIVHRHEALRTTFAMVGNEPVQRIVAASLPDLAITDLSGLSLAEREAETRLRTQEDAVALFDLSTGPLIRFHLIKLGDEEHILLLAMHHIVSDGWSMGVVVRELAALYRAFLQGEPSPLRPLPLQYADFAHWQREWLRGEILERQLSYWKRQLADSPSLLALPTDRPRPPQSSHAGATLPFALPATVVARLQELGRSARSTLFMTLCTAFNVLLARYSGQSDICIGTPIANRNRADIEGLIGFFVNTMVLRTQVDLKAGFTELLGQVRQHTLDAYAHQDVPFEQLVEALQPERHASYTPLFQVMLVLQNMPMGELSLPGLSLSLKESESVTSKFDLTLTLTEGREGLQGCFEYSTELFEARTIERMAGHFSRLLQAIVAEPERAVGELAMLDDAERQQLLYAFNDTGVMDPGIGPDRRVLHELFEAQAAMEPDGIAVVYQDASLTYAQLNAQANRLARHLRGWGVGPDVLVGLCVERSVAMIVGVLAILKAGGAYVPLDPAYPADRLSYTLADSAPVVVLVNGRESLPPAVQDILQESSMPVLDLQSDAAMWERADAGNLDVADIGLMPHHLAYIIYTSGSTGKPKGVMVAHGNVTRLLSSTDHWYGFGRNDVWTLFHSFAFDFSVWEIWGALAYGGKLVVVPQAVTRSPLEFHELLCAQGVTVLNQTPSAFRQLIAAQGDNARPHRLRYVIFGGEALELSALKPWYERSVNAATRLVNMYGITETTVHVTYLALAAADAYRVGPSPIGRQIPDLQLYVLDAHRQPAPIGVAGELYVGGAGVARGYLNRPELTAERFIAHPFIDDPQARLYKTGDVGRWLADGSVEYLGRNDEQVKIRGFRIELGEIEARIVDHPAVREAMVVVREDQPGDKRLVAYVVARDGQSMPDEAQLRATVAKNLPEYMLPNHFVALQAFPLTANGKLDRKALPAPDARRSEATYVAPRTPAEEVIAGIWAEVLKLDKVSVHDDFFALGGHSLLAIALIERMRRVELAVDIRQFFAEPTVAALAVATSKGGHGMVVPANAIPAGCTQITPEMVTLTKLSGEDIAAIVQRVPGGAANIQDIYPLAPAQEGILFHHRMAGERDAYLMEMLWAFETRSHLDRFVSAWETVIARHDAFRTAMVWEGLAEPMQVVWRHAPLPLEEVSLDPSGDVAAQLGERYNPLNYRLDVRQAPLLRCFVAEDAAQGRWLMQVLLHHLIDDNTSLKLLMGELKAVLDGRGATLPEPLPYRNFVAQARFGVSQAEHEAFFRPMLAHVDEPTAPFGMLNVQGDGTDIAEAQLKVESMLGRRLRQQARRLGVSTASLMHLAWAQVLSRLSGRKDVVFGTVLFGRMQSGEGSDRVLGIFINTLPVCIQTGAKTVLEGVRDTHSILTRLLRHEHAPLALAQRASSVVAPTPLFSSLFNYRHNVGADASAIDMLEGMRPLRVKERTNYPCLVSVDDSGDGFGIAVQIQGEDRAQRVCQYMHTVLEDLANALETQPEARIDSLDVIPATERQQLLQEWNGAATVATPALTQTVHSLFEAQAEHTPDLVAVMHNGVVLSYAELNRRANRLAHRLRSLGVGPDVLVGVCMARTPDLIVSLLGVLKAGGAYVPLDPAYPSERIATMLLDAQPRVLLTQSSLQAKLPEVSGMTVLCVETENARLDGECDDNLPPLAGGDDLAYVIYTSGSTGKPKGVAIRHRNTVAFIQWALATFDRESLAKVLASTSICFDLSIFEIFVPLSQGGSAWLVDNVLDFMQNASALPVTLVNTVPSAMAEVLRGRGLPASVKVVNLAGEALANSLAQALYQQPSVEKVYNLYGPSEDTTYSTFTLVEKGSNTPVSIGRPIDGTQAYILDAQGEPVPLGVAGELFIAGEGLARGYLQRPELTAEKFVPHPFSSLPGARMYRTGDLVRYRTDGEIEYLGRIDHQVKVRGFRIELGEIEAALQAVASEVVVLAREDSAGDKRLVAYLVAHEGRPLPSEPQLRAMLLRTLPEYMLPSYFITLEHMPLTPNGKVHRGALPAPDVTRSDMGYVAPRTPAEEIMAGLWAEVLKLDRVGIHDDFFALGGHSLLATRLVSRIQRALRIELPLRVLFDAPSIAALMERLADAGTVSSAPPLRPVDRDMPLALSFAQARLWFLDQLDRESALYNIPVALQLSGNLDMNALSRALDAILQRHEALRTRFADHEGSPVQVIMPAMALPLALSDLSDLSPKDRQAEARRLFKEEAQTPFDLESDLLIRSALLRLDEQEHILLLTMHHIVSDGWSIGVIVRELAALYQAFIRGEPSPLPPLPIQYADFAHWQREWLRGEVLEGQLRYWKRQLAGSPSLLTLPTDRPRPPQSSHAGATMPFVLPMALVTQLQSLGRTTQSTLFMTLCAAFNVLLARYSGQGDICIGTPIANRNRADIEALVGFFVNTLVLRTQVDLKAGFTELLGQVRQQTLEAYAHQDVPFEQLVEALQPERHTSYAPLFQVMLVLQNVPMDGMALPGLSLSLKESESVTSKFDLTLTLIESQEGLQGSFEYSTALFDACTIERMAGHFSRLLHAIVAAPERPVGELAMLDDAERHQLLHGFNDAAVVDSSTEHGSQTLHALFEEQAARTPDGVAVMHNGVALTYAELNRRANGMAHRLRSLGVGPDVLVGVCMTRTPDLVASLLGVLKAGGAYVPLDPAYPAGRIATMLLDAQPRVLLTQHSLQLELPAIDGMTVIRVDTQSASLAGERDDNPSLLATGDDLAYVIYTSGSTGTPKGVAIQHRNTVAFIRWALATFDRESLAKVLASTSVCFDLSIFELFVPLSQGGSAWLVDNILHFMENAGTLPVTLVNTVPSAMAEVLRARELPPSVKVVNLAGEALANSLAQALYQQPSVERVYNLYGPSEDTTYSTFTLVEKGSNAAVSIGRPIAGTQTYILDAQGEPVPRGVAGELFIAGDGLARGYLHRPELTTEKFVPNPFSSLPGTRMYRTGDLVRYRTDGEIEYLGRIDHQVKLRGFRIELGEIESALQAVASEVVVLAREDSIGDKRLVAYLVAHEGQVLPDEARLRAILAQTLPEYMLPSYFIVLERMPLTPNGKVNRGALPAPDMTRSEAGYVAPRTPTEEIMADLWAEVLKLDRVGIHDDFFALGGHSLLAVQLVSQLRKRAGIEMELRYLFSHPTLAALADFIDSSNASSRHPNLVPIRTQGHSTPLFLIHPIGGEVQYAFDLARHLDDDQRVYALAASGIAAGETPYASIVDMASVYLDAMRHVQASGPYLLAGWSLGGMIAYEIASQLLAAGEDVGFVGMIDTGSSPYLRAQLHAQGTAGFDDCAALMHWIADQPMAGADVRQHLAYAELMACAQSGDVDAMIATLQREDLLPAQLDMALMKRVLAVYRAGAAAGVGYEAPPITTTVTYFAADRGEGEDASYGWSALLGEGLEVTRIGGSHVSIVKPPRIEKLARAITQRIRRRLPNAALSSV</sequence>
<feature type="region of interest" description="C-terminal hotdog fold" evidence="15">
    <location>
        <begin position="769"/>
        <end position="915"/>
    </location>
</feature>
<feature type="domain" description="Ketosynthase family 3 (KS3)" evidence="17">
    <location>
        <begin position="22"/>
        <end position="458"/>
    </location>
</feature>
<dbReference type="PROSITE" id="PS52004">
    <property type="entry name" value="KS3_2"/>
    <property type="match status" value="3"/>
</dbReference>
<dbReference type="GO" id="GO:0043041">
    <property type="term" value="P:amino acid activation for nonribosomal peptide biosynthetic process"/>
    <property type="evidence" value="ECO:0007669"/>
    <property type="project" value="TreeGrafter"/>
</dbReference>
<gene>
    <name evidence="19" type="ORF">EKH80_03640</name>
</gene>
<dbReference type="InterPro" id="IPR020802">
    <property type="entry name" value="TesA-like"/>
</dbReference>
<dbReference type="GO" id="GO:0044550">
    <property type="term" value="P:secondary metabolite biosynthetic process"/>
    <property type="evidence" value="ECO:0007669"/>
    <property type="project" value="UniProtKB-ARBA"/>
</dbReference>
<dbReference type="FunFam" id="2.30.38.10:FF:000001">
    <property type="entry name" value="Non-ribosomal peptide synthetase PvdI"/>
    <property type="match status" value="3"/>
</dbReference>
<keyword evidence="8" id="KW-0963">Cytoplasm</keyword>